<proteinExistence type="predicted"/>
<keyword evidence="2" id="KW-0238">DNA-binding</keyword>
<dbReference type="SUPFAM" id="SSF47413">
    <property type="entry name" value="lambda repressor-like DNA-binding domains"/>
    <property type="match status" value="1"/>
</dbReference>
<dbReference type="SUPFAM" id="SSF53822">
    <property type="entry name" value="Periplasmic binding protein-like I"/>
    <property type="match status" value="1"/>
</dbReference>
<organism evidence="5 6">
    <name type="scientific">Streptomyces hainanensis</name>
    <dbReference type="NCBI Taxonomy" id="402648"/>
    <lineage>
        <taxon>Bacteria</taxon>
        <taxon>Bacillati</taxon>
        <taxon>Actinomycetota</taxon>
        <taxon>Actinomycetes</taxon>
        <taxon>Kitasatosporales</taxon>
        <taxon>Streptomycetaceae</taxon>
        <taxon>Streptomyces</taxon>
    </lineage>
</organism>
<evidence type="ECO:0000313" key="5">
    <source>
        <dbReference type="EMBL" id="TDC79985.1"/>
    </source>
</evidence>
<dbReference type="PROSITE" id="PS00356">
    <property type="entry name" value="HTH_LACI_1"/>
    <property type="match status" value="1"/>
</dbReference>
<dbReference type="InterPro" id="IPR001761">
    <property type="entry name" value="Peripla_BP/Lac1_sug-bd_dom"/>
</dbReference>
<reference evidence="5 6" key="1">
    <citation type="submission" date="2019-03" db="EMBL/GenBank/DDBJ databases">
        <title>Draft genome sequences of novel Actinobacteria.</title>
        <authorList>
            <person name="Sahin N."/>
            <person name="Ay H."/>
            <person name="Saygin H."/>
        </authorList>
    </citation>
    <scope>NUCLEOTIDE SEQUENCE [LARGE SCALE GENOMIC DNA]</scope>
    <source>
        <strain evidence="5 6">DSM 41900</strain>
    </source>
</reference>
<sequence>MPTLDDVARAAGVSKSTASRALSRPALVAPETVLRVRESAERLGFVPNRAATALARGRTGVVAVVVPTLENAFFTPIIGGAQRRAAESGLQLTVVVNALRHDADLEALTQLSAQVDGFLLTAPLGSESRTLAACQLKPTVLVDREIPGVSSVIADTATAFAAVARHFIRRGHRRIALVGGSNRSWQNEQRTEAVSAATRGLAELAILDPMPPTFAAGTEVAPAIADRDVTAVIPYATALALGIIFALGARGISVPDDMAITIERQVATALGLTTMPTIDVDGPELGRTAMSTLHDLMTRDTAETAARLRLPVPVLYPAGG</sequence>
<evidence type="ECO:0000313" key="6">
    <source>
        <dbReference type="Proteomes" id="UP000295345"/>
    </source>
</evidence>
<keyword evidence="6" id="KW-1185">Reference proteome</keyword>
<dbReference type="Proteomes" id="UP000295345">
    <property type="component" value="Unassembled WGS sequence"/>
</dbReference>
<dbReference type="InterPro" id="IPR000843">
    <property type="entry name" value="HTH_LacI"/>
</dbReference>
<dbReference type="PROSITE" id="PS50932">
    <property type="entry name" value="HTH_LACI_2"/>
    <property type="match status" value="1"/>
</dbReference>
<protein>
    <submittedName>
        <fullName evidence="5">LacI family transcriptional regulator</fullName>
    </submittedName>
</protein>
<dbReference type="GO" id="GO:0003700">
    <property type="term" value="F:DNA-binding transcription factor activity"/>
    <property type="evidence" value="ECO:0007669"/>
    <property type="project" value="TreeGrafter"/>
</dbReference>
<dbReference type="PANTHER" id="PTHR30146">
    <property type="entry name" value="LACI-RELATED TRANSCRIPTIONAL REPRESSOR"/>
    <property type="match status" value="1"/>
</dbReference>
<evidence type="ECO:0000256" key="2">
    <source>
        <dbReference type="ARBA" id="ARBA00023125"/>
    </source>
</evidence>
<dbReference type="RefSeq" id="WP_132815714.1">
    <property type="nucleotide sequence ID" value="NZ_SMKI01000008.1"/>
</dbReference>
<gene>
    <name evidence="5" type="ORF">E1283_01515</name>
</gene>
<dbReference type="SMART" id="SM00354">
    <property type="entry name" value="HTH_LACI"/>
    <property type="match status" value="1"/>
</dbReference>
<dbReference type="InterPro" id="IPR010982">
    <property type="entry name" value="Lambda_DNA-bd_dom_sf"/>
</dbReference>
<dbReference type="CDD" id="cd06267">
    <property type="entry name" value="PBP1_LacI_sugar_binding-like"/>
    <property type="match status" value="1"/>
</dbReference>
<comment type="caution">
    <text evidence="5">The sequence shown here is derived from an EMBL/GenBank/DDBJ whole genome shotgun (WGS) entry which is preliminary data.</text>
</comment>
<dbReference type="InterPro" id="IPR028082">
    <property type="entry name" value="Peripla_BP_I"/>
</dbReference>
<dbReference type="OrthoDB" id="3258243at2"/>
<dbReference type="CDD" id="cd01392">
    <property type="entry name" value="HTH_LacI"/>
    <property type="match status" value="1"/>
</dbReference>
<evidence type="ECO:0000259" key="4">
    <source>
        <dbReference type="PROSITE" id="PS50932"/>
    </source>
</evidence>
<dbReference type="Pfam" id="PF00356">
    <property type="entry name" value="LacI"/>
    <property type="match status" value="1"/>
</dbReference>
<feature type="domain" description="HTH lacI-type" evidence="4">
    <location>
        <begin position="2"/>
        <end position="56"/>
    </location>
</feature>
<dbReference type="PANTHER" id="PTHR30146:SF138">
    <property type="entry name" value="TRANSCRIPTIONAL REGULATORY PROTEIN"/>
    <property type="match status" value="1"/>
</dbReference>
<name>A0A4V2Y4D4_9ACTN</name>
<keyword evidence="1" id="KW-0805">Transcription regulation</keyword>
<keyword evidence="3" id="KW-0804">Transcription</keyword>
<dbReference type="GO" id="GO:0000976">
    <property type="term" value="F:transcription cis-regulatory region binding"/>
    <property type="evidence" value="ECO:0007669"/>
    <property type="project" value="TreeGrafter"/>
</dbReference>
<dbReference type="AlphaFoldDB" id="A0A4V2Y4D4"/>
<dbReference type="Gene3D" id="3.40.50.2300">
    <property type="match status" value="2"/>
</dbReference>
<evidence type="ECO:0000256" key="1">
    <source>
        <dbReference type="ARBA" id="ARBA00023015"/>
    </source>
</evidence>
<dbReference type="Pfam" id="PF00532">
    <property type="entry name" value="Peripla_BP_1"/>
    <property type="match status" value="1"/>
</dbReference>
<dbReference type="EMBL" id="SMKI01000008">
    <property type="protein sequence ID" value="TDC79985.1"/>
    <property type="molecule type" value="Genomic_DNA"/>
</dbReference>
<accession>A0A4V2Y4D4</accession>
<dbReference type="Gene3D" id="1.10.260.40">
    <property type="entry name" value="lambda repressor-like DNA-binding domains"/>
    <property type="match status" value="1"/>
</dbReference>
<evidence type="ECO:0000256" key="3">
    <source>
        <dbReference type="ARBA" id="ARBA00023163"/>
    </source>
</evidence>